<reference evidence="4" key="1">
    <citation type="submission" date="2020-04" db="EMBL/GenBank/DDBJ databases">
        <authorList>
            <person name="Zhang T."/>
        </authorList>
    </citation>
    <scope>NUCLEOTIDE SEQUENCE</scope>
    <source>
        <strain evidence="4">HKST-UBA15</strain>
    </source>
</reference>
<evidence type="ECO:0000259" key="3">
    <source>
        <dbReference type="PROSITE" id="PS51352"/>
    </source>
</evidence>
<feature type="transmembrane region" description="Helical" evidence="2">
    <location>
        <begin position="45"/>
        <end position="65"/>
    </location>
</feature>
<gene>
    <name evidence="4" type="ORF">KC675_00430</name>
</gene>
<dbReference type="Gene3D" id="3.40.30.10">
    <property type="entry name" value="Glutaredoxin"/>
    <property type="match status" value="1"/>
</dbReference>
<proteinExistence type="predicted"/>
<keyword evidence="2" id="KW-1133">Transmembrane helix</keyword>
<keyword evidence="2" id="KW-0812">Transmembrane</keyword>
<dbReference type="Proteomes" id="UP000745577">
    <property type="component" value="Unassembled WGS sequence"/>
</dbReference>
<evidence type="ECO:0000256" key="1">
    <source>
        <dbReference type="SAM" id="MobiDB-lite"/>
    </source>
</evidence>
<reference evidence="4" key="2">
    <citation type="journal article" date="2021" name="Microbiome">
        <title>Successional dynamics and alternative stable states in a saline activated sludge microbial community over 9 years.</title>
        <authorList>
            <person name="Wang Y."/>
            <person name="Ye J."/>
            <person name="Ju F."/>
            <person name="Liu L."/>
            <person name="Boyd J.A."/>
            <person name="Deng Y."/>
            <person name="Parks D.H."/>
            <person name="Jiang X."/>
            <person name="Yin X."/>
            <person name="Woodcroft B.J."/>
            <person name="Tyson G.W."/>
            <person name="Hugenholtz P."/>
            <person name="Polz M.F."/>
            <person name="Zhang T."/>
        </authorList>
    </citation>
    <scope>NUCLEOTIDE SEQUENCE</scope>
    <source>
        <strain evidence="4">HKST-UBA15</strain>
    </source>
</reference>
<dbReference type="SUPFAM" id="SSF52833">
    <property type="entry name" value="Thioredoxin-like"/>
    <property type="match status" value="1"/>
</dbReference>
<sequence length="209" mass="22637">MDDFQNADNTLVTNTPETPVTTQTPPADPATKAEPEKPPVVSKPVMILALVVVLAIVGLLGYRFLLAKPTEAPEELSEVAPTEAIITDQSGMPVDPTEDSSMNSDQVLGNYSDYSLEKLQSTSGNKAILFFAASWCPTCKALDLDIRNNISTIPANLAILKVDYDTSTALKTKYGVTYQHTLIQVDSSGNEIKRWFGSPTLAEMQSQVN</sequence>
<evidence type="ECO:0000313" key="5">
    <source>
        <dbReference type="Proteomes" id="UP000745577"/>
    </source>
</evidence>
<dbReference type="AlphaFoldDB" id="A0A955IAD9"/>
<protein>
    <recommendedName>
        <fullName evidence="3">Thioredoxin domain-containing protein</fullName>
    </recommendedName>
</protein>
<evidence type="ECO:0000313" key="4">
    <source>
        <dbReference type="EMBL" id="MCA9379628.1"/>
    </source>
</evidence>
<dbReference type="Pfam" id="PF00085">
    <property type="entry name" value="Thioredoxin"/>
    <property type="match status" value="1"/>
</dbReference>
<dbReference type="PROSITE" id="PS51352">
    <property type="entry name" value="THIOREDOXIN_2"/>
    <property type="match status" value="1"/>
</dbReference>
<feature type="domain" description="Thioredoxin" evidence="3">
    <location>
        <begin position="74"/>
        <end position="209"/>
    </location>
</feature>
<comment type="caution">
    <text evidence="4">The sequence shown here is derived from an EMBL/GenBank/DDBJ whole genome shotgun (WGS) entry which is preliminary data.</text>
</comment>
<evidence type="ECO:0000256" key="2">
    <source>
        <dbReference type="SAM" id="Phobius"/>
    </source>
</evidence>
<dbReference type="InterPro" id="IPR013766">
    <property type="entry name" value="Thioredoxin_domain"/>
</dbReference>
<feature type="compositionally biased region" description="Low complexity" evidence="1">
    <location>
        <begin position="9"/>
        <end position="25"/>
    </location>
</feature>
<feature type="region of interest" description="Disordered" evidence="1">
    <location>
        <begin position="1"/>
        <end position="38"/>
    </location>
</feature>
<accession>A0A955IAD9</accession>
<dbReference type="InterPro" id="IPR036249">
    <property type="entry name" value="Thioredoxin-like_sf"/>
</dbReference>
<dbReference type="CDD" id="cd02947">
    <property type="entry name" value="TRX_family"/>
    <property type="match status" value="1"/>
</dbReference>
<dbReference type="EMBL" id="JAGQLL010000006">
    <property type="protein sequence ID" value="MCA9379628.1"/>
    <property type="molecule type" value="Genomic_DNA"/>
</dbReference>
<keyword evidence="2" id="KW-0472">Membrane</keyword>
<name>A0A955IAD9_9BACT</name>
<organism evidence="4 5">
    <name type="scientific">Candidatus Dojkabacteria bacterium</name>
    <dbReference type="NCBI Taxonomy" id="2099670"/>
    <lineage>
        <taxon>Bacteria</taxon>
        <taxon>Candidatus Dojkabacteria</taxon>
    </lineage>
</organism>